<organism evidence="4 5">
    <name type="scientific">Prorocentrum cordatum</name>
    <dbReference type="NCBI Taxonomy" id="2364126"/>
    <lineage>
        <taxon>Eukaryota</taxon>
        <taxon>Sar</taxon>
        <taxon>Alveolata</taxon>
        <taxon>Dinophyceae</taxon>
        <taxon>Prorocentrales</taxon>
        <taxon>Prorocentraceae</taxon>
        <taxon>Prorocentrum</taxon>
    </lineage>
</organism>
<sequence length="196" mass="22171">EEGQKRLRLAELKNGRLAMIGFGGAVTQELEKSAVHLGVFRSRKLANGEIEEFVTCQCRQHEDDHKNECEVSIHFEMRRGYVYRTERGKHEKNASASQVRKATREDLELEAEFFGDSGEDLEFETELFGSFSSPKAAIDIDLVCDPELAAESALNPINIDSNSDALRMQLAIEDINGIQRQHVTHKNGRIYVPYCI</sequence>
<evidence type="ECO:0000313" key="5">
    <source>
        <dbReference type="Proteomes" id="UP001189429"/>
    </source>
</evidence>
<dbReference type="SUPFAM" id="SSF103511">
    <property type="entry name" value="Chlorophyll a-b binding protein"/>
    <property type="match status" value="1"/>
</dbReference>
<dbReference type="InterPro" id="IPR022796">
    <property type="entry name" value="Chloroa_b-bind"/>
</dbReference>
<dbReference type="Pfam" id="PF00504">
    <property type="entry name" value="Chloroa_b-bind"/>
    <property type="match status" value="1"/>
</dbReference>
<gene>
    <name evidence="4" type="ORF">PCOR1329_LOCUS73754</name>
</gene>
<evidence type="ECO:0000256" key="1">
    <source>
        <dbReference type="ARBA" id="ARBA00004229"/>
    </source>
</evidence>
<reference evidence="4" key="1">
    <citation type="submission" date="2023-10" db="EMBL/GenBank/DDBJ databases">
        <authorList>
            <person name="Chen Y."/>
            <person name="Shah S."/>
            <person name="Dougan E. K."/>
            <person name="Thang M."/>
            <person name="Chan C."/>
        </authorList>
    </citation>
    <scope>NUCLEOTIDE SEQUENCE [LARGE SCALE GENOMIC DNA]</scope>
</reference>
<keyword evidence="2" id="KW-0150">Chloroplast</keyword>
<protein>
    <submittedName>
        <fullName evidence="4">Uncharacterized protein</fullName>
    </submittedName>
</protein>
<accession>A0ABN9X600</accession>
<proteinExistence type="predicted"/>
<evidence type="ECO:0000313" key="4">
    <source>
        <dbReference type="EMBL" id="CAK0894814.1"/>
    </source>
</evidence>
<feature type="non-terminal residue" evidence="4">
    <location>
        <position position="1"/>
    </location>
</feature>
<dbReference type="EMBL" id="CAUYUJ010019949">
    <property type="protein sequence ID" value="CAK0894814.1"/>
    <property type="molecule type" value="Genomic_DNA"/>
</dbReference>
<name>A0ABN9X600_9DINO</name>
<evidence type="ECO:0000256" key="3">
    <source>
        <dbReference type="ARBA" id="ARBA00022640"/>
    </source>
</evidence>
<dbReference type="Proteomes" id="UP001189429">
    <property type="component" value="Unassembled WGS sequence"/>
</dbReference>
<comment type="subcellular location">
    <subcellularLocation>
        <location evidence="1">Plastid</location>
        <location evidence="1">Chloroplast</location>
    </subcellularLocation>
</comment>
<evidence type="ECO:0000256" key="2">
    <source>
        <dbReference type="ARBA" id="ARBA00022528"/>
    </source>
</evidence>
<keyword evidence="5" id="KW-1185">Reference proteome</keyword>
<comment type="caution">
    <text evidence="4">The sequence shown here is derived from an EMBL/GenBank/DDBJ whole genome shotgun (WGS) entry which is preliminary data.</text>
</comment>
<keyword evidence="3" id="KW-0934">Plastid</keyword>
<dbReference type="Gene3D" id="1.10.3460.10">
    <property type="entry name" value="Chlorophyll a/b binding protein domain"/>
    <property type="match status" value="1"/>
</dbReference>